<name>A0A8T1YE16_9BRAS</name>
<keyword evidence="3" id="KW-1185">Reference proteome</keyword>
<sequence>MEEAEDSSSSKMDNFETESSSNGVDYYESGGNSNHYTDGDGNRDYKAEAGLSLLRLENRESRFWCSRRSTLLPAVVFTKFTPVKDLEPKEHGYKIKECLIILDDVEQFDCCSGIYIIIEWFLTEEAAWSSSKVGYYEIVDPTDYGFVSFVKEKELLSAVYLEDLETMMFEEISAVLANNRSIESLLGKSFDMYQVEKLCISEGAFEGMCRYSTLWIWNTTLGSIPKKRCNTASSVTVSSGEESSC</sequence>
<protein>
    <submittedName>
        <fullName evidence="2">Uncharacterized protein</fullName>
    </submittedName>
</protein>
<organism evidence="2 3">
    <name type="scientific">Arabidopsis thaliana x Arabidopsis arenosa</name>
    <dbReference type="NCBI Taxonomy" id="1240361"/>
    <lineage>
        <taxon>Eukaryota</taxon>
        <taxon>Viridiplantae</taxon>
        <taxon>Streptophyta</taxon>
        <taxon>Embryophyta</taxon>
        <taxon>Tracheophyta</taxon>
        <taxon>Spermatophyta</taxon>
        <taxon>Magnoliopsida</taxon>
        <taxon>eudicotyledons</taxon>
        <taxon>Gunneridae</taxon>
        <taxon>Pentapetalae</taxon>
        <taxon>rosids</taxon>
        <taxon>malvids</taxon>
        <taxon>Brassicales</taxon>
        <taxon>Brassicaceae</taxon>
        <taxon>Camelineae</taxon>
        <taxon>Arabidopsis</taxon>
    </lineage>
</organism>
<accession>A0A8T1YE16</accession>
<dbReference type="EMBL" id="JAEFBK010000012">
    <property type="protein sequence ID" value="KAG7544139.1"/>
    <property type="molecule type" value="Genomic_DNA"/>
</dbReference>
<dbReference type="Proteomes" id="UP000694240">
    <property type="component" value="Chromosome 12"/>
</dbReference>
<proteinExistence type="predicted"/>
<dbReference type="AlphaFoldDB" id="A0A8T1YE16"/>
<evidence type="ECO:0000313" key="2">
    <source>
        <dbReference type="EMBL" id="KAG7544139.1"/>
    </source>
</evidence>
<feature type="region of interest" description="Disordered" evidence="1">
    <location>
        <begin position="1"/>
        <end position="41"/>
    </location>
</feature>
<feature type="compositionally biased region" description="Polar residues" evidence="1">
    <location>
        <begin position="7"/>
        <end position="23"/>
    </location>
</feature>
<gene>
    <name evidence="2" type="ORF">ISN45_Aa07g040020</name>
</gene>
<comment type="caution">
    <text evidence="2">The sequence shown here is derived from an EMBL/GenBank/DDBJ whole genome shotgun (WGS) entry which is preliminary data.</text>
</comment>
<reference evidence="2 3" key="1">
    <citation type="submission" date="2020-12" db="EMBL/GenBank/DDBJ databases">
        <title>Concerted genomic and epigenomic changes stabilize Arabidopsis allopolyploids.</title>
        <authorList>
            <person name="Chen Z."/>
        </authorList>
    </citation>
    <scope>NUCLEOTIDE SEQUENCE [LARGE SCALE GENOMIC DNA]</scope>
    <source>
        <strain evidence="2">Allo738</strain>
        <tissue evidence="2">Leaf</tissue>
    </source>
</reference>
<evidence type="ECO:0000256" key="1">
    <source>
        <dbReference type="SAM" id="MobiDB-lite"/>
    </source>
</evidence>
<evidence type="ECO:0000313" key="3">
    <source>
        <dbReference type="Proteomes" id="UP000694240"/>
    </source>
</evidence>